<evidence type="ECO:0000313" key="17">
    <source>
        <dbReference type="WBParaSite" id="maker-uti_cns_0014472-snap-gene-0.2-mRNA-1"/>
    </source>
</evidence>
<keyword evidence="7" id="KW-0282">Flagellum</keyword>
<dbReference type="Pfam" id="PF13851">
    <property type="entry name" value="GAS"/>
    <property type="match status" value="2"/>
</dbReference>
<dbReference type="AlphaFoldDB" id="A0A1I8INC5"/>
<feature type="coiled-coil region" evidence="13">
    <location>
        <begin position="257"/>
        <end position="364"/>
    </location>
</feature>
<comment type="similarity">
    <text evidence="3">Belongs to the DRC4 family.</text>
</comment>
<dbReference type="GO" id="GO:0005874">
    <property type="term" value="C:microtubule"/>
    <property type="evidence" value="ECO:0007669"/>
    <property type="project" value="UniProtKB-KW"/>
</dbReference>
<evidence type="ECO:0000256" key="7">
    <source>
        <dbReference type="ARBA" id="ARBA00022846"/>
    </source>
</evidence>
<dbReference type="GO" id="GO:0005794">
    <property type="term" value="C:Golgi apparatus"/>
    <property type="evidence" value="ECO:0007669"/>
    <property type="project" value="TreeGrafter"/>
</dbReference>
<proteinExistence type="inferred from homology"/>
<name>A0A1I8INC5_9PLAT</name>
<keyword evidence="11" id="KW-0966">Cell projection</keyword>
<dbReference type="PANTHER" id="PTHR31543">
    <property type="entry name" value="DYNEIN REGULATORY COMPLEX SUBUNIT 4"/>
    <property type="match status" value="1"/>
</dbReference>
<evidence type="ECO:0000256" key="3">
    <source>
        <dbReference type="ARBA" id="ARBA00009859"/>
    </source>
</evidence>
<feature type="compositionally biased region" description="Basic residues" evidence="14">
    <location>
        <begin position="1"/>
        <end position="20"/>
    </location>
</feature>
<keyword evidence="9" id="KW-0969">Cilium</keyword>
<dbReference type="GO" id="GO:0031514">
    <property type="term" value="C:motile cilium"/>
    <property type="evidence" value="ECO:0007669"/>
    <property type="project" value="UniProtKB-SubCell"/>
</dbReference>
<keyword evidence="6" id="KW-0493">Microtubule</keyword>
<keyword evidence="16" id="KW-1185">Reference proteome</keyword>
<dbReference type="InterPro" id="IPR025593">
    <property type="entry name" value="GAS8_dom"/>
</dbReference>
<keyword evidence="10" id="KW-0206">Cytoskeleton</keyword>
<keyword evidence="8 13" id="KW-0175">Coiled coil</keyword>
<evidence type="ECO:0000256" key="13">
    <source>
        <dbReference type="SAM" id="Coils"/>
    </source>
</evidence>
<accession>A0A1I8INC5</accession>
<evidence type="ECO:0000256" key="11">
    <source>
        <dbReference type="ARBA" id="ARBA00023273"/>
    </source>
</evidence>
<evidence type="ECO:0000256" key="8">
    <source>
        <dbReference type="ARBA" id="ARBA00023054"/>
    </source>
</evidence>
<dbReference type="Proteomes" id="UP000095280">
    <property type="component" value="Unplaced"/>
</dbReference>
<dbReference type="GO" id="GO:0008017">
    <property type="term" value="F:microtubule binding"/>
    <property type="evidence" value="ECO:0007669"/>
    <property type="project" value="InterPro"/>
</dbReference>
<dbReference type="PANTHER" id="PTHR31543:SF0">
    <property type="entry name" value="DYNEIN REGULATORY COMPLEX SUBUNIT 4"/>
    <property type="match status" value="1"/>
</dbReference>
<dbReference type="GO" id="GO:0031267">
    <property type="term" value="F:small GTPase binding"/>
    <property type="evidence" value="ECO:0007669"/>
    <property type="project" value="InterPro"/>
</dbReference>
<reference evidence="17" key="1">
    <citation type="submission" date="2016-11" db="UniProtKB">
        <authorList>
            <consortium name="WormBaseParasite"/>
        </authorList>
    </citation>
    <scope>IDENTIFICATION</scope>
</reference>
<evidence type="ECO:0000256" key="9">
    <source>
        <dbReference type="ARBA" id="ARBA00023069"/>
    </source>
</evidence>
<evidence type="ECO:0000256" key="2">
    <source>
        <dbReference type="ARBA" id="ARBA00004245"/>
    </source>
</evidence>
<keyword evidence="5" id="KW-0963">Cytoplasm</keyword>
<feature type="region of interest" description="Disordered" evidence="14">
    <location>
        <begin position="1"/>
        <end position="41"/>
    </location>
</feature>
<dbReference type="GO" id="GO:0048870">
    <property type="term" value="P:cell motility"/>
    <property type="evidence" value="ECO:0007669"/>
    <property type="project" value="InterPro"/>
</dbReference>
<sequence length="605" mass="70477">MGKKGKKGKKSGKKGKKSGKSKTPTVIDGISTAEMTKEDLEEHVNRIRDELQREREERNYFQLERDKINTFWEITKRQLEEKKAELRNKDREMEDAEERHQLEIKVYKQKVKHLLYEHQNNISELKAENTVQLKLAQDEHRDEESELKKDKRRLKVDLKEHELANQQSVKELKRHYEAHLTEVRNDFERQAQEIEQKYEKKMRQLRDEMDLRRKTEIHEVEERKNDQINTLMKNHEKAFSDIKNYYNDITLNNLALINTLKEKIDEMKAKEDRLEKQMAEVMAENRRLSEPLRQAQDENAELKRTLANYEKDKQSLKNAKARIKMMEAERKKLEWEHEVLDQRFEKLQEERDELYRKFEKAIHEVQQKSGLKNILLERKLGTLADTLEKKDAQLNEVLSASNLDPTALTVVTRKLEDVLDSKNSAIKDLQYELARVCKAHNDLLKTYEAKLRQYGIPVEELGFKPLESTVGGQQLGHGPADEVQQKSGLKNILLERKLGTLADTLEKKDAQLNEVLSASNLDPTALTVVTRKLEDVLDSKNSAIKDLQYELARVCKAHNDLLKTYEAKLRQYGIPVEELGFKPLESTVGGQQLGHGPAGLVSAPP</sequence>
<organism evidence="16 17">
    <name type="scientific">Macrostomum lignano</name>
    <dbReference type="NCBI Taxonomy" id="282301"/>
    <lineage>
        <taxon>Eukaryota</taxon>
        <taxon>Metazoa</taxon>
        <taxon>Spiralia</taxon>
        <taxon>Lophotrochozoa</taxon>
        <taxon>Platyhelminthes</taxon>
        <taxon>Rhabditophora</taxon>
        <taxon>Macrostomorpha</taxon>
        <taxon>Macrostomida</taxon>
        <taxon>Macrostomidae</taxon>
        <taxon>Macrostomum</taxon>
    </lineage>
</organism>
<evidence type="ECO:0000256" key="6">
    <source>
        <dbReference type="ARBA" id="ARBA00022701"/>
    </source>
</evidence>
<evidence type="ECO:0000256" key="10">
    <source>
        <dbReference type="ARBA" id="ARBA00023212"/>
    </source>
</evidence>
<protein>
    <recommendedName>
        <fullName evidence="4">Dynein regulatory complex subunit 4</fullName>
    </recommendedName>
    <alternativeName>
        <fullName evidence="12">Growth arrest-specific protein 8</fullName>
    </alternativeName>
</protein>
<evidence type="ECO:0000256" key="1">
    <source>
        <dbReference type="ARBA" id="ARBA00004230"/>
    </source>
</evidence>
<feature type="domain" description="Growth arrest-specific protein 8" evidence="15">
    <location>
        <begin position="231"/>
        <end position="429"/>
    </location>
</feature>
<comment type="subcellular location">
    <subcellularLocation>
        <location evidence="1">Cell projection</location>
        <location evidence="1">Cilium</location>
        <location evidence="1">Flagellum</location>
    </subcellularLocation>
    <subcellularLocation>
        <location evidence="2">Cytoplasm</location>
        <location evidence="2">Cytoskeleton</location>
    </subcellularLocation>
</comment>
<evidence type="ECO:0000256" key="5">
    <source>
        <dbReference type="ARBA" id="ARBA00022490"/>
    </source>
</evidence>
<dbReference type="WBParaSite" id="maker-uti_cns_0014472-snap-gene-0.2-mRNA-1">
    <property type="protein sequence ID" value="maker-uti_cns_0014472-snap-gene-0.2-mRNA-1"/>
    <property type="gene ID" value="maker-uti_cns_0014472-snap-gene-0.2"/>
</dbReference>
<evidence type="ECO:0000259" key="15">
    <source>
        <dbReference type="Pfam" id="PF13851"/>
    </source>
</evidence>
<evidence type="ECO:0000313" key="16">
    <source>
        <dbReference type="Proteomes" id="UP000095280"/>
    </source>
</evidence>
<feature type="domain" description="Growth arrest-specific protein 8" evidence="15">
    <location>
        <begin position="481"/>
        <end position="547"/>
    </location>
</feature>
<evidence type="ECO:0000256" key="14">
    <source>
        <dbReference type="SAM" id="MobiDB-lite"/>
    </source>
</evidence>
<evidence type="ECO:0000256" key="12">
    <source>
        <dbReference type="ARBA" id="ARBA00031568"/>
    </source>
</evidence>
<evidence type="ECO:0000256" key="4">
    <source>
        <dbReference type="ARBA" id="ARBA00021301"/>
    </source>
</evidence>
<dbReference type="InterPro" id="IPR039308">
    <property type="entry name" value="GAS8"/>
</dbReference>